<dbReference type="Proteomes" id="UP000094801">
    <property type="component" value="Unassembled WGS sequence"/>
</dbReference>
<name>A0A1E4T0N4_9ASCO</name>
<protein>
    <submittedName>
        <fullName evidence="1">Uncharacterized protein</fullName>
    </submittedName>
</protein>
<reference evidence="2" key="1">
    <citation type="submission" date="2016-04" db="EMBL/GenBank/DDBJ databases">
        <title>Comparative genomics of biotechnologically important yeasts.</title>
        <authorList>
            <consortium name="DOE Joint Genome Institute"/>
            <person name="Riley R."/>
            <person name="Haridas S."/>
            <person name="Wolfe K.H."/>
            <person name="Lopes M.R."/>
            <person name="Hittinger C.T."/>
            <person name="Goker M."/>
            <person name="Salamov A."/>
            <person name="Wisecaver J."/>
            <person name="Long T.M."/>
            <person name="Aerts A.L."/>
            <person name="Barry K."/>
            <person name="Choi C."/>
            <person name="Clum A."/>
            <person name="Coughlan A.Y."/>
            <person name="Deshpande S."/>
            <person name="Douglass A.P."/>
            <person name="Hanson S.J."/>
            <person name="Klenk H.-P."/>
            <person name="Labutti K."/>
            <person name="Lapidus A."/>
            <person name="Lindquist E."/>
            <person name="Lipzen A."/>
            <person name="Meier-Kolthoff J.P."/>
            <person name="Ohm R.A."/>
            <person name="Otillar R.P."/>
            <person name="Pangilinan J."/>
            <person name="Peng Y."/>
            <person name="Rokas A."/>
            <person name="Rosa C.A."/>
            <person name="Scheuner C."/>
            <person name="Sibirny A.A."/>
            <person name="Slot J.C."/>
            <person name="Stielow J.B."/>
            <person name="Sun H."/>
            <person name="Kurtzman C.P."/>
            <person name="Blackwell M."/>
            <person name="Grigoriev I.V."/>
            <person name="Jeffries T.W."/>
        </authorList>
    </citation>
    <scope>NUCLEOTIDE SEQUENCE [LARGE SCALE GENOMIC DNA]</scope>
    <source>
        <strain evidence="2">NRRL YB-2248</strain>
    </source>
</reference>
<organism evidence="1 2">
    <name type="scientific">[Candida] arabinofermentans NRRL YB-2248</name>
    <dbReference type="NCBI Taxonomy" id="983967"/>
    <lineage>
        <taxon>Eukaryota</taxon>
        <taxon>Fungi</taxon>
        <taxon>Dikarya</taxon>
        <taxon>Ascomycota</taxon>
        <taxon>Saccharomycotina</taxon>
        <taxon>Pichiomycetes</taxon>
        <taxon>Pichiales</taxon>
        <taxon>Pichiaceae</taxon>
        <taxon>Ogataea</taxon>
        <taxon>Ogataea/Candida clade</taxon>
    </lineage>
</organism>
<gene>
    <name evidence="1" type="ORF">CANARDRAFT_176211</name>
</gene>
<sequence length="67" mass="7746">MSYMNTIKVTEVYVLSAISPNHTPLIDFRRKLTQTFEINGWQQKAQILTILTTLQILLLLRSQSLLV</sequence>
<accession>A0A1E4T0N4</accession>
<evidence type="ECO:0000313" key="1">
    <source>
        <dbReference type="EMBL" id="ODV85261.1"/>
    </source>
</evidence>
<dbReference type="AlphaFoldDB" id="A0A1E4T0N4"/>
<evidence type="ECO:0000313" key="2">
    <source>
        <dbReference type="Proteomes" id="UP000094801"/>
    </source>
</evidence>
<proteinExistence type="predicted"/>
<dbReference type="EMBL" id="KV453853">
    <property type="protein sequence ID" value="ODV85261.1"/>
    <property type="molecule type" value="Genomic_DNA"/>
</dbReference>
<keyword evidence="2" id="KW-1185">Reference proteome</keyword>